<organism evidence="3 4">
    <name type="scientific">Levilactobacillus tongjiangensis</name>
    <dbReference type="NCBI Taxonomy" id="2486023"/>
    <lineage>
        <taxon>Bacteria</taxon>
        <taxon>Bacillati</taxon>
        <taxon>Bacillota</taxon>
        <taxon>Bacilli</taxon>
        <taxon>Lactobacillales</taxon>
        <taxon>Lactobacillaceae</taxon>
        <taxon>Levilactobacillus</taxon>
    </lineage>
</organism>
<dbReference type="RefSeq" id="WP_125694126.1">
    <property type="nucleotide sequence ID" value="NZ_JBHSSK010000010.1"/>
</dbReference>
<reference evidence="4" key="1">
    <citation type="journal article" date="2019" name="Int. J. Syst. Evol. Microbiol.">
        <title>The Global Catalogue of Microorganisms (GCM) 10K type strain sequencing project: providing services to taxonomists for standard genome sequencing and annotation.</title>
        <authorList>
            <consortium name="The Broad Institute Genomics Platform"/>
            <consortium name="The Broad Institute Genome Sequencing Center for Infectious Disease"/>
            <person name="Wu L."/>
            <person name="Ma J."/>
        </authorList>
    </citation>
    <scope>NUCLEOTIDE SEQUENCE [LARGE SCALE GENOMIC DNA]</scope>
    <source>
        <strain evidence="4">CCM 8905</strain>
    </source>
</reference>
<name>A0ABW1SR74_9LACO</name>
<protein>
    <recommendedName>
        <fullName evidence="5">Cell surface protein</fullName>
    </recommendedName>
</protein>
<evidence type="ECO:0008006" key="5">
    <source>
        <dbReference type="Google" id="ProtNLM"/>
    </source>
</evidence>
<dbReference type="Proteomes" id="UP001596254">
    <property type="component" value="Unassembled WGS sequence"/>
</dbReference>
<feature type="region of interest" description="Disordered" evidence="1">
    <location>
        <begin position="56"/>
        <end position="80"/>
    </location>
</feature>
<evidence type="ECO:0000313" key="4">
    <source>
        <dbReference type="Proteomes" id="UP001596254"/>
    </source>
</evidence>
<feature type="transmembrane region" description="Helical" evidence="2">
    <location>
        <begin position="87"/>
        <end position="107"/>
    </location>
</feature>
<dbReference type="EMBL" id="JBHSSK010000010">
    <property type="protein sequence ID" value="MFC6206655.1"/>
    <property type="molecule type" value="Genomic_DNA"/>
</dbReference>
<evidence type="ECO:0000313" key="3">
    <source>
        <dbReference type="EMBL" id="MFC6206655.1"/>
    </source>
</evidence>
<keyword evidence="2" id="KW-0472">Membrane</keyword>
<comment type="caution">
    <text evidence="3">The sequence shown here is derived from an EMBL/GenBank/DDBJ whole genome shotgun (WGS) entry which is preliminary data.</text>
</comment>
<keyword evidence="2" id="KW-0812">Transmembrane</keyword>
<feature type="compositionally biased region" description="Basic and acidic residues" evidence="1">
    <location>
        <begin position="67"/>
        <end position="78"/>
    </location>
</feature>
<sequence length="129" mass="14485">MRGKQDRFIGIGLMVMMLLLGMIFLGNTVTAKAAVIQPEQESVDFVVQKGSTSVRTTPIDEDFEQPQELHHSADESRHTNKSGIQPILKLSCFGVLLALFTVSGWQISRERRQQKARLAEQTTQLQSRT</sequence>
<feature type="transmembrane region" description="Helical" evidence="2">
    <location>
        <begin position="7"/>
        <end position="25"/>
    </location>
</feature>
<evidence type="ECO:0000256" key="2">
    <source>
        <dbReference type="SAM" id="Phobius"/>
    </source>
</evidence>
<gene>
    <name evidence="3" type="ORF">ACFP1G_04065</name>
</gene>
<keyword evidence="2" id="KW-1133">Transmembrane helix</keyword>
<evidence type="ECO:0000256" key="1">
    <source>
        <dbReference type="SAM" id="MobiDB-lite"/>
    </source>
</evidence>
<keyword evidence="4" id="KW-1185">Reference proteome</keyword>
<accession>A0ABW1SR74</accession>
<proteinExistence type="predicted"/>